<sequence>MTYLISSVVSFSVCFLLLRWLLRGQLAKTTLDQPNHRSLHSTPTPRIGGLGLLAGILGGSLLTGALVDSSPLLLLLILLLLLGGFCFLDDRRGLSAALRLSVHLLVAAVWVVAAGKVLGPSFEHVSGLGGAGDTVSWPMLFGLTLALGWMMNLYNFMDGANGLAGGMAVFGFGVYGIAAWLAGQPEFAALAFVVAAAALAFLVFNFDPARVFLGDVGSIPLGFLAGALGLWGWQATVWPVWFPLLVFSPFIVDATVTLLRRALRGEKVWQAHHDHAYQRLIRSGWSHRQLALAAYELMAACAASALVLRTMNGASVTLGLAFWVVIYAVLLFAVAYRWRQEK</sequence>
<dbReference type="GO" id="GO:0009103">
    <property type="term" value="P:lipopolysaccharide biosynthetic process"/>
    <property type="evidence" value="ECO:0007669"/>
    <property type="project" value="TreeGrafter"/>
</dbReference>
<keyword evidence="6 8" id="KW-0472">Membrane</keyword>
<dbReference type="RefSeq" id="WP_202635551.1">
    <property type="nucleotide sequence ID" value="NZ_CP010554.1"/>
</dbReference>
<evidence type="ECO:0008006" key="11">
    <source>
        <dbReference type="Google" id="ProtNLM"/>
    </source>
</evidence>
<evidence type="ECO:0000256" key="8">
    <source>
        <dbReference type="SAM" id="Phobius"/>
    </source>
</evidence>
<feature type="transmembrane region" description="Helical" evidence="8">
    <location>
        <begin position="211"/>
        <end position="234"/>
    </location>
</feature>
<feature type="transmembrane region" description="Helical" evidence="8">
    <location>
        <begin position="139"/>
        <end position="156"/>
    </location>
</feature>
<feature type="transmembrane region" description="Helical" evidence="8">
    <location>
        <begin position="72"/>
        <end position="88"/>
    </location>
</feature>
<accession>A0A0C5IXD9</accession>
<gene>
    <name evidence="9" type="ORF">PG1C_00730</name>
</gene>
<feature type="transmembrane region" description="Helical" evidence="8">
    <location>
        <begin position="240"/>
        <end position="259"/>
    </location>
</feature>
<dbReference type="HOGENOM" id="CLU_023982_3_0_4"/>
<dbReference type="PANTHER" id="PTHR22926:SF3">
    <property type="entry name" value="UNDECAPRENYL-PHOSPHATE ALPHA-N-ACETYLGLUCOSAMINYL 1-PHOSPHATE TRANSFERASE"/>
    <property type="match status" value="1"/>
</dbReference>
<evidence type="ECO:0000256" key="5">
    <source>
        <dbReference type="ARBA" id="ARBA00022989"/>
    </source>
</evidence>
<dbReference type="EMBL" id="CP010554">
    <property type="protein sequence ID" value="AJP47372.1"/>
    <property type="molecule type" value="Genomic_DNA"/>
</dbReference>
<evidence type="ECO:0000313" key="9">
    <source>
        <dbReference type="EMBL" id="AJP47372.1"/>
    </source>
</evidence>
<comment type="subcellular location">
    <subcellularLocation>
        <location evidence="1">Cell membrane</location>
        <topology evidence="1">Multi-pass membrane protein</topology>
    </subcellularLocation>
</comment>
<feature type="transmembrane region" description="Helical" evidence="8">
    <location>
        <begin position="6"/>
        <end position="22"/>
    </location>
</feature>
<dbReference type="Proteomes" id="UP000061603">
    <property type="component" value="Chromosome"/>
</dbReference>
<reference evidence="9 10" key="1">
    <citation type="journal article" date="2015" name="Genome Announc.">
        <title>Complete Genome Sequence of a Novel Bacterium within the Family Rhodocyclaceae That Degrades Polycyclic Aromatic Hydrocarbons.</title>
        <authorList>
            <person name="Singleton D.R."/>
            <person name="Dickey A.N."/>
            <person name="Scholl E.H."/>
            <person name="Wright F.A."/>
            <person name="Aitken M.D."/>
        </authorList>
    </citation>
    <scope>NUCLEOTIDE SEQUENCE [LARGE SCALE GENOMIC DNA]</scope>
    <source>
        <strain evidence="10">PG1-Ca6</strain>
    </source>
</reference>
<keyword evidence="5 8" id="KW-1133">Transmembrane helix</keyword>
<dbReference type="InterPro" id="IPR000715">
    <property type="entry name" value="Glycosyl_transferase_4"/>
</dbReference>
<comment type="cofactor">
    <cofactor evidence="7">
        <name>Mg(2+)</name>
        <dbReference type="ChEBI" id="CHEBI:18420"/>
    </cofactor>
</comment>
<keyword evidence="4 8" id="KW-0812">Transmembrane</keyword>
<organism evidence="9 10">
    <name type="scientific">Rugosibacter aromaticivorans</name>
    <dbReference type="NCBI Taxonomy" id="1565605"/>
    <lineage>
        <taxon>Bacteria</taxon>
        <taxon>Pseudomonadati</taxon>
        <taxon>Pseudomonadota</taxon>
        <taxon>Betaproteobacteria</taxon>
        <taxon>Nitrosomonadales</taxon>
        <taxon>Sterolibacteriaceae</taxon>
        <taxon>Rugosibacter</taxon>
    </lineage>
</organism>
<feature type="transmembrane region" description="Helical" evidence="8">
    <location>
        <begin position="100"/>
        <end position="119"/>
    </location>
</feature>
<evidence type="ECO:0000256" key="2">
    <source>
        <dbReference type="ARBA" id="ARBA00022475"/>
    </source>
</evidence>
<dbReference type="GO" id="GO:0005886">
    <property type="term" value="C:plasma membrane"/>
    <property type="evidence" value="ECO:0007669"/>
    <property type="project" value="UniProtKB-SubCell"/>
</dbReference>
<dbReference type="GO" id="GO:0071555">
    <property type="term" value="P:cell wall organization"/>
    <property type="evidence" value="ECO:0007669"/>
    <property type="project" value="TreeGrafter"/>
</dbReference>
<keyword evidence="7" id="KW-0460">Magnesium</keyword>
<dbReference type="KEGG" id="rbu:PG1C_00730"/>
<dbReference type="GO" id="GO:0046872">
    <property type="term" value="F:metal ion binding"/>
    <property type="evidence" value="ECO:0007669"/>
    <property type="project" value="UniProtKB-KW"/>
</dbReference>
<feature type="binding site" evidence="7">
    <location>
        <position position="155"/>
    </location>
    <ligand>
        <name>Mg(2+)</name>
        <dbReference type="ChEBI" id="CHEBI:18420"/>
    </ligand>
</feature>
<dbReference type="GO" id="GO:0016780">
    <property type="term" value="F:phosphotransferase activity, for other substituted phosphate groups"/>
    <property type="evidence" value="ECO:0007669"/>
    <property type="project" value="InterPro"/>
</dbReference>
<keyword evidence="2" id="KW-1003">Cell membrane</keyword>
<dbReference type="Pfam" id="PF00953">
    <property type="entry name" value="Glycos_transf_4"/>
    <property type="match status" value="1"/>
</dbReference>
<evidence type="ECO:0000256" key="6">
    <source>
        <dbReference type="ARBA" id="ARBA00023136"/>
    </source>
</evidence>
<feature type="binding site" evidence="7">
    <location>
        <position position="215"/>
    </location>
    <ligand>
        <name>Mg(2+)</name>
        <dbReference type="ChEBI" id="CHEBI:18420"/>
    </ligand>
</feature>
<feature type="transmembrane region" description="Helical" evidence="8">
    <location>
        <begin position="187"/>
        <end position="204"/>
    </location>
</feature>
<feature type="transmembrane region" description="Helical" evidence="8">
    <location>
        <begin position="163"/>
        <end position="181"/>
    </location>
</feature>
<evidence type="ECO:0000313" key="10">
    <source>
        <dbReference type="Proteomes" id="UP000061603"/>
    </source>
</evidence>
<keyword evidence="10" id="KW-1185">Reference proteome</keyword>
<dbReference type="PANTHER" id="PTHR22926">
    <property type="entry name" value="PHOSPHO-N-ACETYLMURAMOYL-PENTAPEPTIDE-TRANSFERASE"/>
    <property type="match status" value="1"/>
</dbReference>
<keyword evidence="3" id="KW-0808">Transferase</keyword>
<dbReference type="STRING" id="1565605.PG1C_00730"/>
<evidence type="ECO:0000256" key="3">
    <source>
        <dbReference type="ARBA" id="ARBA00022679"/>
    </source>
</evidence>
<dbReference type="AlphaFoldDB" id="A0A0C5IXD9"/>
<dbReference type="CDD" id="cd06854">
    <property type="entry name" value="GT_WbpL_WbcO_like"/>
    <property type="match status" value="1"/>
</dbReference>
<evidence type="ECO:0000256" key="4">
    <source>
        <dbReference type="ARBA" id="ARBA00022692"/>
    </source>
</evidence>
<proteinExistence type="predicted"/>
<evidence type="ECO:0000256" key="7">
    <source>
        <dbReference type="PIRSR" id="PIRSR600715-1"/>
    </source>
</evidence>
<protein>
    <recommendedName>
        <fullName evidence="11">Glycosyl transferase</fullName>
    </recommendedName>
</protein>
<feature type="transmembrane region" description="Helical" evidence="8">
    <location>
        <begin position="314"/>
        <end position="336"/>
    </location>
</feature>
<keyword evidence="7" id="KW-0479">Metal-binding</keyword>
<dbReference type="PATRIC" id="fig|1565605.3.peg.153"/>
<dbReference type="GO" id="GO:0044038">
    <property type="term" value="P:cell wall macromolecule biosynthetic process"/>
    <property type="evidence" value="ECO:0007669"/>
    <property type="project" value="TreeGrafter"/>
</dbReference>
<evidence type="ECO:0000256" key="1">
    <source>
        <dbReference type="ARBA" id="ARBA00004651"/>
    </source>
</evidence>
<feature type="transmembrane region" description="Helical" evidence="8">
    <location>
        <begin position="290"/>
        <end position="308"/>
    </location>
</feature>
<feature type="transmembrane region" description="Helical" evidence="8">
    <location>
        <begin position="47"/>
        <end position="66"/>
    </location>
</feature>
<name>A0A0C5IXD9_9PROT</name>